<name>A0A495SN36_9FLAO</name>
<comment type="caution">
    <text evidence="2">The sequence shown here is derived from an EMBL/GenBank/DDBJ whole genome shotgun (WGS) entry which is preliminary data.</text>
</comment>
<evidence type="ECO:0008006" key="4">
    <source>
        <dbReference type="Google" id="ProtNLM"/>
    </source>
</evidence>
<evidence type="ECO:0000256" key="1">
    <source>
        <dbReference type="SAM" id="SignalP"/>
    </source>
</evidence>
<organism evidence="2 3">
    <name type="scientific">Chryseobacterium defluvii</name>
    <dbReference type="NCBI Taxonomy" id="160396"/>
    <lineage>
        <taxon>Bacteria</taxon>
        <taxon>Pseudomonadati</taxon>
        <taxon>Bacteroidota</taxon>
        <taxon>Flavobacteriia</taxon>
        <taxon>Flavobacteriales</taxon>
        <taxon>Weeksellaceae</taxon>
        <taxon>Chryseobacterium group</taxon>
        <taxon>Chryseobacterium</taxon>
    </lineage>
</organism>
<dbReference type="EMBL" id="RBXB01000001">
    <property type="protein sequence ID" value="RKT00942.1"/>
    <property type="molecule type" value="Genomic_DNA"/>
</dbReference>
<feature type="signal peptide" evidence="1">
    <location>
        <begin position="1"/>
        <end position="20"/>
    </location>
</feature>
<keyword evidence="3" id="KW-1185">Reference proteome</keyword>
<feature type="chain" id="PRO_5019815320" description="YD repeat-containing protein" evidence="1">
    <location>
        <begin position="21"/>
        <end position="931"/>
    </location>
</feature>
<gene>
    <name evidence="2" type="ORF">BCF58_0144</name>
</gene>
<evidence type="ECO:0000313" key="2">
    <source>
        <dbReference type="EMBL" id="RKT00942.1"/>
    </source>
</evidence>
<accession>A0A495SN36</accession>
<protein>
    <recommendedName>
        <fullName evidence="4">YD repeat-containing protein</fullName>
    </recommendedName>
</protein>
<dbReference type="Proteomes" id="UP000272428">
    <property type="component" value="Unassembled WGS sequence"/>
</dbReference>
<proteinExistence type="predicted"/>
<dbReference type="AlphaFoldDB" id="A0A495SN36"/>
<dbReference type="RefSeq" id="WP_147461999.1">
    <property type="nucleotide sequence ID" value="NZ_RBXB01000001.1"/>
</dbReference>
<keyword evidence="1" id="KW-0732">Signal</keyword>
<sequence length="931" mass="105332">MKKIITLLLVAKLSISFISAQLTTIEENFLSAPSVSSLPSFVKTPVAISSGIPDTSIPFFSLPTHNKSISINCGINYHPNNSGRYNKASDVGLGWSTYGLTALIYQNINPYNGFPEGDTFYYTILGRTGKFSLSKDASGVSFLSKITYDKLVINFTEPNGEYNFTIIDEAGNKFFFDKLDISYAYINSFPKNFTACYYLSKIVDVNGLELLSFEYQEDNYTVTPPATSIQKPVKGLKLKKVVSPDYGEINLNYSFDATKRKSYYDPFQLESIELKNSAGRTVQKYGFQTMVGGYTYPYGYIPIGQTPCLYSETQSKRILNKILKYDISLSGYQTTEFFYSQLPFDNPNWIDAVNPYKLCFENEAENPKYLGMGLLTSIKFPTGNTIKYEYEPNQYFVDKNTNDYLTMYAPPHTLKDREAQYYEDVETINFDTNGGNNYLFNIPVNPDNTEGSSYLEYWVNVDEYYNDPSLPSGTDPYINAEITSGISTPDGYKKYMPGYNTLKISGTGGKGTVVVKRIRYQSKPLPNYSTGKGVRIKKIEYYDGSTLIPSQTRNYDYQKFTDNTKTSGFFNEYDDAGVIYKNVRETLGQNGGYTKYYFKSLNDYPENLNTDGTLKYLDDLNYYNLLMNGIVDKTEVYDKNDALVTKETNEYEFYQKNVGTGKNSMIKKHYLTTTSHTGSDVLTISTETLRDTKDFNVVYKKMTESDGTINEQNITYPWGMYFTDSRLWNAGIISIPLVVESKRNGKIVSKSETKFENTNHFYPTSQVSYLPDNLTQSIKNMSFDVYDDKGNPVQYTVFPEAGSTAISTTIIWGYNKTMPIAKIEGAKLSDIPVSLITAIVNASNNDANASTAQEETLEKTLVDALNTFKNDAALQNFMVTCYTYNPLIGTTTVIPPNGIMEFYKYDGYNRLKKVVDVNGNTVKEHQYNNKN</sequence>
<dbReference type="OrthoDB" id="9814627at2"/>
<reference evidence="2 3" key="1">
    <citation type="submission" date="2018-10" db="EMBL/GenBank/DDBJ databases">
        <title>Genomic Encyclopedia of Archaeal and Bacterial Type Strains, Phase II (KMG-II): from individual species to whole genera.</title>
        <authorList>
            <person name="Goeker M."/>
        </authorList>
    </citation>
    <scope>NUCLEOTIDE SEQUENCE [LARGE SCALE GENOMIC DNA]</scope>
    <source>
        <strain evidence="2 3">DSM 14219</strain>
    </source>
</reference>
<evidence type="ECO:0000313" key="3">
    <source>
        <dbReference type="Proteomes" id="UP000272428"/>
    </source>
</evidence>